<reference evidence="4 5" key="1">
    <citation type="submission" date="2018-02" db="EMBL/GenBank/DDBJ databases">
        <title>Bacteriophage NCPPB3778 and a type I-E CRISPR drive the evolution of the US Biological Select Agent, Rathayibacter toxicus.</title>
        <authorList>
            <person name="Davis E.W.II."/>
            <person name="Tabima J.F."/>
            <person name="Weisberg A.J."/>
            <person name="Lopes L.D."/>
            <person name="Wiseman M.S."/>
            <person name="Wiseman M.S."/>
            <person name="Pupko T."/>
            <person name="Belcher M.S."/>
            <person name="Sechler A.J."/>
            <person name="Tancos M.A."/>
            <person name="Schroeder B.K."/>
            <person name="Murray T.D."/>
            <person name="Luster D.G."/>
            <person name="Schneider W.L."/>
            <person name="Rogers E."/>
            <person name="Andreote F.D."/>
            <person name="Grunwald N.J."/>
            <person name="Putnam M.L."/>
            <person name="Chang J.H."/>
        </authorList>
    </citation>
    <scope>NUCLEOTIDE SEQUENCE [LARGE SCALE GENOMIC DNA]</scope>
    <source>
        <strain evidence="3 5">AY1D6</strain>
        <strain evidence="2 4">AY1I9</strain>
    </source>
</reference>
<comment type="caution">
    <text evidence="2">The sequence shown here is derived from an EMBL/GenBank/DDBJ whole genome shotgun (WGS) entry which is preliminary data.</text>
</comment>
<keyword evidence="1" id="KW-0472">Membrane</keyword>
<dbReference type="Proteomes" id="UP000239698">
    <property type="component" value="Unassembled WGS sequence"/>
</dbReference>
<evidence type="ECO:0000313" key="2">
    <source>
        <dbReference type="EMBL" id="PPF15174.1"/>
    </source>
</evidence>
<evidence type="ECO:0000313" key="5">
    <source>
        <dbReference type="Proteomes" id="UP000239698"/>
    </source>
</evidence>
<gene>
    <name evidence="2" type="ORF">C5C04_04625</name>
    <name evidence="3" type="ORF">C5C40_03500</name>
</gene>
<dbReference type="Proteomes" id="UP000237881">
    <property type="component" value="Unassembled WGS sequence"/>
</dbReference>
<dbReference type="RefSeq" id="WP_097165704.1">
    <property type="nucleotide sequence ID" value="NZ_PSUQ01000003.1"/>
</dbReference>
<organism evidence="2 4">
    <name type="scientific">Rathayibacter rathayi</name>
    <name type="common">Corynebacterium rathayi</name>
    <dbReference type="NCBI Taxonomy" id="33887"/>
    <lineage>
        <taxon>Bacteria</taxon>
        <taxon>Bacillati</taxon>
        <taxon>Actinomycetota</taxon>
        <taxon>Actinomycetes</taxon>
        <taxon>Micrococcales</taxon>
        <taxon>Microbacteriaceae</taxon>
        <taxon>Rathayibacter</taxon>
    </lineage>
</organism>
<keyword evidence="1" id="KW-0812">Transmembrane</keyword>
<feature type="transmembrane region" description="Helical" evidence="1">
    <location>
        <begin position="9"/>
        <end position="27"/>
    </location>
</feature>
<dbReference type="EMBL" id="PSVT01000004">
    <property type="protein sequence ID" value="PPH79018.1"/>
    <property type="molecule type" value="Genomic_DNA"/>
</dbReference>
<sequence>MKNHRKTSWVPWLIVMIVIPVQISALARGSDAENASSWIFVLGLDALMIVFVYGVVALRRQWDERRRP</sequence>
<dbReference type="KEGG" id="rry:C1O28_07400"/>
<protein>
    <submittedName>
        <fullName evidence="2">Uncharacterized protein</fullName>
    </submittedName>
</protein>
<keyword evidence="1" id="KW-1133">Transmembrane helix</keyword>
<keyword evidence="5" id="KW-1185">Reference proteome</keyword>
<proteinExistence type="predicted"/>
<evidence type="ECO:0000256" key="1">
    <source>
        <dbReference type="SAM" id="Phobius"/>
    </source>
</evidence>
<dbReference type="EMBL" id="PSUL01000006">
    <property type="protein sequence ID" value="PPF15174.1"/>
    <property type="molecule type" value="Genomic_DNA"/>
</dbReference>
<accession>A0ABD6WAA1</accession>
<evidence type="ECO:0000313" key="4">
    <source>
        <dbReference type="Proteomes" id="UP000237881"/>
    </source>
</evidence>
<dbReference type="AlphaFoldDB" id="A0ABD6WAA1"/>
<feature type="transmembrane region" description="Helical" evidence="1">
    <location>
        <begin position="39"/>
        <end position="58"/>
    </location>
</feature>
<evidence type="ECO:0000313" key="3">
    <source>
        <dbReference type="EMBL" id="PPH79018.1"/>
    </source>
</evidence>
<name>A0ABD6WAA1_RATRA</name>